<feature type="DNA-binding region" description="H-T-H motif" evidence="2">
    <location>
        <begin position="60"/>
        <end position="79"/>
    </location>
</feature>
<evidence type="ECO:0000256" key="1">
    <source>
        <dbReference type="ARBA" id="ARBA00023125"/>
    </source>
</evidence>
<dbReference type="GO" id="GO:0000976">
    <property type="term" value="F:transcription cis-regulatory region binding"/>
    <property type="evidence" value="ECO:0007669"/>
    <property type="project" value="TreeGrafter"/>
</dbReference>
<keyword evidence="6" id="KW-1185">Reference proteome</keyword>
<dbReference type="InterPro" id="IPR036271">
    <property type="entry name" value="Tet_transcr_reg_TetR-rel_C_sf"/>
</dbReference>
<feature type="region of interest" description="Disordered" evidence="3">
    <location>
        <begin position="220"/>
        <end position="260"/>
    </location>
</feature>
<evidence type="ECO:0000313" key="5">
    <source>
        <dbReference type="EMBL" id="PKZ42149.1"/>
    </source>
</evidence>
<evidence type="ECO:0000256" key="2">
    <source>
        <dbReference type="PROSITE-ProRule" id="PRU00335"/>
    </source>
</evidence>
<dbReference type="Gene3D" id="1.10.357.10">
    <property type="entry name" value="Tetracycline Repressor, domain 2"/>
    <property type="match status" value="1"/>
</dbReference>
<comment type="caution">
    <text evidence="5">The sequence shown here is derived from an EMBL/GenBank/DDBJ whole genome shotgun (WGS) entry which is preliminary data.</text>
</comment>
<keyword evidence="1 2" id="KW-0238">DNA-binding</keyword>
<dbReference type="PANTHER" id="PTHR30055:SF235">
    <property type="entry name" value="TRANSCRIPTIONAL REGULATORY PROTEIN"/>
    <property type="match status" value="1"/>
</dbReference>
<gene>
    <name evidence="5" type="ORF">CYJ76_03615</name>
</gene>
<dbReference type="Gene3D" id="1.10.10.60">
    <property type="entry name" value="Homeodomain-like"/>
    <property type="match status" value="1"/>
</dbReference>
<dbReference type="InterPro" id="IPR009057">
    <property type="entry name" value="Homeodomain-like_sf"/>
</dbReference>
<dbReference type="InterPro" id="IPR050109">
    <property type="entry name" value="HTH-type_TetR-like_transc_reg"/>
</dbReference>
<dbReference type="Pfam" id="PF17920">
    <property type="entry name" value="TetR_C_16"/>
    <property type="match status" value="1"/>
</dbReference>
<name>A0A2I1PBY9_9MICO</name>
<dbReference type="PRINTS" id="PR00455">
    <property type="entry name" value="HTHTETR"/>
</dbReference>
<organism evidence="5 6">
    <name type="scientific">Kytococcus schroeteri</name>
    <dbReference type="NCBI Taxonomy" id="138300"/>
    <lineage>
        <taxon>Bacteria</taxon>
        <taxon>Bacillati</taxon>
        <taxon>Actinomycetota</taxon>
        <taxon>Actinomycetes</taxon>
        <taxon>Micrococcales</taxon>
        <taxon>Kytococcaceae</taxon>
        <taxon>Kytococcus</taxon>
    </lineage>
</organism>
<dbReference type="EMBL" id="PKIZ01000005">
    <property type="protein sequence ID" value="PKZ42149.1"/>
    <property type="molecule type" value="Genomic_DNA"/>
</dbReference>
<dbReference type="PROSITE" id="PS50977">
    <property type="entry name" value="HTH_TETR_2"/>
    <property type="match status" value="1"/>
</dbReference>
<dbReference type="PANTHER" id="PTHR30055">
    <property type="entry name" value="HTH-TYPE TRANSCRIPTIONAL REGULATOR RUTR"/>
    <property type="match status" value="1"/>
</dbReference>
<evidence type="ECO:0000259" key="4">
    <source>
        <dbReference type="PROSITE" id="PS50977"/>
    </source>
</evidence>
<accession>A0A2I1PBY9</accession>
<feature type="domain" description="HTH tetR-type" evidence="4">
    <location>
        <begin position="37"/>
        <end position="97"/>
    </location>
</feature>
<evidence type="ECO:0000313" key="6">
    <source>
        <dbReference type="Proteomes" id="UP000234206"/>
    </source>
</evidence>
<reference evidence="5 6" key="1">
    <citation type="submission" date="2017-12" db="EMBL/GenBank/DDBJ databases">
        <title>Phylogenetic diversity of female urinary microbiome.</title>
        <authorList>
            <person name="Thomas-White K."/>
            <person name="Wolfe A.J."/>
        </authorList>
    </citation>
    <scope>NUCLEOTIDE SEQUENCE [LARGE SCALE GENOMIC DNA]</scope>
    <source>
        <strain evidence="5 6">UMB1298</strain>
    </source>
</reference>
<dbReference type="GO" id="GO:0003700">
    <property type="term" value="F:DNA-binding transcription factor activity"/>
    <property type="evidence" value="ECO:0007669"/>
    <property type="project" value="TreeGrafter"/>
</dbReference>
<evidence type="ECO:0000256" key="3">
    <source>
        <dbReference type="SAM" id="MobiDB-lite"/>
    </source>
</evidence>
<sequence length="260" mass="27589">MRLGSARTQAPRTVGRRAVERWTMHKAARRGPRPMGSDTKADILGAATRLFSEFGYEAVSMRAVAREAGVDPALVSYYFGSKGGLFIHAMRPSVDAEEVQAFIAQVDPAECGTALLAFALEFWGDVPSAQRVSGTLAAANSQPSEREFLRELLFDGFMLPIARRVSPDEPELRATLASTVLLGMITCAATLRMPMMDGLSDARLAEALGAQCQALLTGPLPPEEHAVASPGELLGPSDAPTGLPGVDNDPPQNPQGDVSS</sequence>
<dbReference type="InterPro" id="IPR041678">
    <property type="entry name" value="TetR_C_16"/>
</dbReference>
<dbReference type="SUPFAM" id="SSF46689">
    <property type="entry name" value="Homeodomain-like"/>
    <property type="match status" value="1"/>
</dbReference>
<dbReference type="Pfam" id="PF00440">
    <property type="entry name" value="TetR_N"/>
    <property type="match status" value="1"/>
</dbReference>
<protein>
    <recommendedName>
        <fullName evidence="4">HTH tetR-type domain-containing protein</fullName>
    </recommendedName>
</protein>
<dbReference type="InterPro" id="IPR001647">
    <property type="entry name" value="HTH_TetR"/>
</dbReference>
<dbReference type="Proteomes" id="UP000234206">
    <property type="component" value="Unassembled WGS sequence"/>
</dbReference>
<dbReference type="SUPFAM" id="SSF48498">
    <property type="entry name" value="Tetracyclin repressor-like, C-terminal domain"/>
    <property type="match status" value="1"/>
</dbReference>
<dbReference type="AlphaFoldDB" id="A0A2I1PBY9"/>
<dbReference type="OrthoDB" id="3210235at2"/>
<proteinExistence type="predicted"/>